<dbReference type="EMBL" id="FONN01000008">
    <property type="protein sequence ID" value="SFE88073.1"/>
    <property type="molecule type" value="Genomic_DNA"/>
</dbReference>
<reference evidence="3" key="1">
    <citation type="submission" date="2016-10" db="EMBL/GenBank/DDBJ databases">
        <authorList>
            <person name="Varghese N."/>
            <person name="Submissions S."/>
        </authorList>
    </citation>
    <scope>NUCLEOTIDE SEQUENCE [LARGE SCALE GENOMIC DNA]</scope>
    <source>
        <strain evidence="3">CGMCC 1.10223</strain>
    </source>
</reference>
<gene>
    <name evidence="2" type="ORF">SAMN04487969_108196</name>
</gene>
<accession>A0A1I2E5X1</accession>
<dbReference type="Proteomes" id="UP000183410">
    <property type="component" value="Unassembled WGS sequence"/>
</dbReference>
<dbReference type="PANTHER" id="PTHR30344:SF1">
    <property type="entry name" value="6-PHOSPHOGLUCONOLACTONASE"/>
    <property type="match status" value="1"/>
</dbReference>
<dbReference type="OrthoDB" id="9790815at2"/>
<evidence type="ECO:0000313" key="2">
    <source>
        <dbReference type="EMBL" id="SFE88073.1"/>
    </source>
</evidence>
<dbReference type="Pfam" id="PF10282">
    <property type="entry name" value="Lactonase"/>
    <property type="match status" value="1"/>
</dbReference>
<evidence type="ECO:0000256" key="1">
    <source>
        <dbReference type="ARBA" id="ARBA00005564"/>
    </source>
</evidence>
<dbReference type="GO" id="GO:0005829">
    <property type="term" value="C:cytosol"/>
    <property type="evidence" value="ECO:0007669"/>
    <property type="project" value="TreeGrafter"/>
</dbReference>
<sequence>MKANKLAGIVYIGCYGSAAEPCIYVAKHDSESGSLNVIQQVSGIENASFVSVNEAGDRLYAVSETAEANGVRGGEVAAYAIDPETGKLSELNRQSTHGEHPCYVSSDGKSVFVANYTGGNAAMLPLAEDGSLKPAAAVVGSKGELGPNASRQDAPHAHAILPLGGPSPYVYITDLGTDSILIYRQNPEAEEPLQHVSSHQLHAGAGPRHLALHEQLPIVYVMNELDSTVSVLRMDAEDASSLELVQTISALPEGFNAYNDAAHIALAPSGKFLYSSNRGHDSIAVFAVNAADGSLTLLQHISCGGVGPRNFALAPDGSRLLVANQKTNHLLSYQVDADSGLLSPEGELLQISSPVCVWIG</sequence>
<protein>
    <submittedName>
        <fullName evidence="2">6-phosphogluconolactonase</fullName>
    </submittedName>
</protein>
<dbReference type="GO" id="GO:0017057">
    <property type="term" value="F:6-phosphogluconolactonase activity"/>
    <property type="evidence" value="ECO:0007669"/>
    <property type="project" value="TreeGrafter"/>
</dbReference>
<dbReference type="PANTHER" id="PTHR30344">
    <property type="entry name" value="6-PHOSPHOGLUCONOLACTONASE-RELATED"/>
    <property type="match status" value="1"/>
</dbReference>
<dbReference type="AlphaFoldDB" id="A0A1I2E5X1"/>
<dbReference type="SUPFAM" id="SSF51004">
    <property type="entry name" value="C-terminal (heme d1) domain of cytochrome cd1-nitrite reductase"/>
    <property type="match status" value="1"/>
</dbReference>
<evidence type="ECO:0000313" key="3">
    <source>
        <dbReference type="Proteomes" id="UP000183410"/>
    </source>
</evidence>
<proteinExistence type="inferred from homology"/>
<dbReference type="Gene3D" id="2.130.10.10">
    <property type="entry name" value="YVTN repeat-like/Quinoprotein amine dehydrogenase"/>
    <property type="match status" value="1"/>
</dbReference>
<dbReference type="InterPro" id="IPR019405">
    <property type="entry name" value="Lactonase_7-beta_prop"/>
</dbReference>
<keyword evidence="3" id="KW-1185">Reference proteome</keyword>
<name>A0A1I2E5X1_9BACL</name>
<dbReference type="InterPro" id="IPR011048">
    <property type="entry name" value="Haem_d1_sf"/>
</dbReference>
<dbReference type="InterPro" id="IPR050282">
    <property type="entry name" value="Cycloisomerase_2"/>
</dbReference>
<organism evidence="2 3">
    <name type="scientific">Paenibacillus algorifonticola</name>
    <dbReference type="NCBI Taxonomy" id="684063"/>
    <lineage>
        <taxon>Bacteria</taxon>
        <taxon>Bacillati</taxon>
        <taxon>Bacillota</taxon>
        <taxon>Bacilli</taxon>
        <taxon>Bacillales</taxon>
        <taxon>Paenibacillaceae</taxon>
        <taxon>Paenibacillus</taxon>
    </lineage>
</organism>
<dbReference type="InterPro" id="IPR015943">
    <property type="entry name" value="WD40/YVTN_repeat-like_dom_sf"/>
</dbReference>
<comment type="similarity">
    <text evidence="1">Belongs to the cycloisomerase 2 family.</text>
</comment>
<dbReference type="RefSeq" id="WP_046228949.1">
    <property type="nucleotide sequence ID" value="NZ_FONN01000008.1"/>
</dbReference>